<name>A0A814FX87_9BILA</name>
<feature type="compositionally biased region" description="Polar residues" evidence="1">
    <location>
        <begin position="15"/>
        <end position="25"/>
    </location>
</feature>
<evidence type="ECO:0000313" key="3">
    <source>
        <dbReference type="EMBL" id="CAF4212672.1"/>
    </source>
</evidence>
<evidence type="ECO:0000313" key="2">
    <source>
        <dbReference type="EMBL" id="CAF0988836.1"/>
    </source>
</evidence>
<evidence type="ECO:0000256" key="1">
    <source>
        <dbReference type="SAM" id="MobiDB-lite"/>
    </source>
</evidence>
<sequence length="134" mass="14924">MRNMSADTTTTTTTRAKNSRSQSVRQRNHRRILCSAVPDSAVLTQIRRSDEGGSKGQTISIYTYHLLVTISGAVINQYDIDIGMINRNGKPRLAYIHHSLLSSKLNGPLVRWLIKTQVGKIVPDYMNDDPNGAN</sequence>
<dbReference type="AlphaFoldDB" id="A0A814FX87"/>
<comment type="caution">
    <text evidence="2">The sequence shown here is derived from an EMBL/GenBank/DDBJ whole genome shotgun (WGS) entry which is preliminary data.</text>
</comment>
<dbReference type="EMBL" id="CAJOBB010008659">
    <property type="protein sequence ID" value="CAF4212672.1"/>
    <property type="molecule type" value="Genomic_DNA"/>
</dbReference>
<organism evidence="2 4">
    <name type="scientific">Adineta steineri</name>
    <dbReference type="NCBI Taxonomy" id="433720"/>
    <lineage>
        <taxon>Eukaryota</taxon>
        <taxon>Metazoa</taxon>
        <taxon>Spiralia</taxon>
        <taxon>Gnathifera</taxon>
        <taxon>Rotifera</taxon>
        <taxon>Eurotatoria</taxon>
        <taxon>Bdelloidea</taxon>
        <taxon>Adinetida</taxon>
        <taxon>Adinetidae</taxon>
        <taxon>Adineta</taxon>
    </lineage>
</organism>
<accession>A0A814FX87</accession>
<evidence type="ECO:0000313" key="4">
    <source>
        <dbReference type="Proteomes" id="UP000663860"/>
    </source>
</evidence>
<dbReference type="Proteomes" id="UP000663868">
    <property type="component" value="Unassembled WGS sequence"/>
</dbReference>
<feature type="region of interest" description="Disordered" evidence="1">
    <location>
        <begin position="1"/>
        <end position="29"/>
    </location>
</feature>
<gene>
    <name evidence="2" type="ORF">IZO911_LOCUS16991</name>
    <name evidence="3" type="ORF">KXQ929_LOCUS40741</name>
</gene>
<dbReference type="EMBL" id="CAJNOE010000155">
    <property type="protein sequence ID" value="CAF0988836.1"/>
    <property type="molecule type" value="Genomic_DNA"/>
</dbReference>
<reference evidence="2" key="1">
    <citation type="submission" date="2021-02" db="EMBL/GenBank/DDBJ databases">
        <authorList>
            <person name="Nowell W R."/>
        </authorList>
    </citation>
    <scope>NUCLEOTIDE SEQUENCE</scope>
</reference>
<proteinExistence type="predicted"/>
<protein>
    <submittedName>
        <fullName evidence="2">Uncharacterized protein</fullName>
    </submittedName>
</protein>
<dbReference type="Proteomes" id="UP000663860">
    <property type="component" value="Unassembled WGS sequence"/>
</dbReference>